<dbReference type="PROSITE" id="PS51892">
    <property type="entry name" value="SUBTILASE"/>
    <property type="match status" value="1"/>
</dbReference>
<dbReference type="PANTHER" id="PTHR48226:SF1">
    <property type="entry name" value="WAS_WASL-INTERACTING PROTEIN FAMILY MEMBER 1"/>
    <property type="match status" value="1"/>
</dbReference>
<dbReference type="GO" id="GO:0030048">
    <property type="term" value="P:actin filament-based movement"/>
    <property type="evidence" value="ECO:0007669"/>
    <property type="project" value="TreeGrafter"/>
</dbReference>
<dbReference type="InterPro" id="IPR015500">
    <property type="entry name" value="Peptidase_S8_subtilisin-rel"/>
</dbReference>
<dbReference type="Proteomes" id="UP000799291">
    <property type="component" value="Unassembled WGS sequence"/>
</dbReference>
<dbReference type="EMBL" id="MU005632">
    <property type="protein sequence ID" value="KAF2676630.1"/>
    <property type="molecule type" value="Genomic_DNA"/>
</dbReference>
<dbReference type="Pfam" id="PF00082">
    <property type="entry name" value="Peptidase_S8"/>
    <property type="match status" value="1"/>
</dbReference>
<feature type="region of interest" description="Disordered" evidence="5">
    <location>
        <begin position="921"/>
        <end position="979"/>
    </location>
</feature>
<dbReference type="InterPro" id="IPR036852">
    <property type="entry name" value="Peptidase_S8/S53_dom_sf"/>
</dbReference>
<feature type="active site" description="Charge relay system" evidence="4">
    <location>
        <position position="634"/>
    </location>
</feature>
<proteinExistence type="inferred from homology"/>
<feature type="region of interest" description="Disordered" evidence="5">
    <location>
        <begin position="364"/>
        <end position="429"/>
    </location>
</feature>
<dbReference type="PRINTS" id="PR00723">
    <property type="entry name" value="SUBTILISIN"/>
</dbReference>
<feature type="compositionally biased region" description="Pro residues" evidence="5">
    <location>
        <begin position="958"/>
        <end position="975"/>
    </location>
</feature>
<keyword evidence="3 4" id="KW-0720">Serine protease</keyword>
<accession>A0A6G1IF18</accession>
<keyword evidence="2 4" id="KW-0378">Hydrolase</keyword>
<organism evidence="7 8">
    <name type="scientific">Lentithecium fluviatile CBS 122367</name>
    <dbReference type="NCBI Taxonomy" id="1168545"/>
    <lineage>
        <taxon>Eukaryota</taxon>
        <taxon>Fungi</taxon>
        <taxon>Dikarya</taxon>
        <taxon>Ascomycota</taxon>
        <taxon>Pezizomycotina</taxon>
        <taxon>Dothideomycetes</taxon>
        <taxon>Pleosporomycetidae</taxon>
        <taxon>Pleosporales</taxon>
        <taxon>Massarineae</taxon>
        <taxon>Lentitheciaceae</taxon>
        <taxon>Lentithecium</taxon>
    </lineage>
</organism>
<feature type="compositionally biased region" description="Polar residues" evidence="5">
    <location>
        <begin position="373"/>
        <end position="384"/>
    </location>
</feature>
<evidence type="ECO:0000256" key="3">
    <source>
        <dbReference type="ARBA" id="ARBA00022825"/>
    </source>
</evidence>
<feature type="compositionally biased region" description="Low complexity" evidence="5">
    <location>
        <begin position="385"/>
        <end position="421"/>
    </location>
</feature>
<feature type="compositionally biased region" description="Gly residues" evidence="5">
    <location>
        <begin position="198"/>
        <end position="212"/>
    </location>
</feature>
<gene>
    <name evidence="7" type="ORF">K458DRAFT_180783</name>
</gene>
<keyword evidence="1 4" id="KW-0645">Protease</keyword>
<evidence type="ECO:0000313" key="8">
    <source>
        <dbReference type="Proteomes" id="UP000799291"/>
    </source>
</evidence>
<evidence type="ECO:0000313" key="7">
    <source>
        <dbReference type="EMBL" id="KAF2676630.1"/>
    </source>
</evidence>
<dbReference type="InterPro" id="IPR053099">
    <property type="entry name" value="WAS/WASL-interacting_domain"/>
</dbReference>
<name>A0A6G1IF18_9PLEO</name>
<dbReference type="SUPFAM" id="SSF52743">
    <property type="entry name" value="Subtilisin-like"/>
    <property type="match status" value="1"/>
</dbReference>
<protein>
    <submittedName>
        <fullName evidence="7">Subtilisin-like protein</fullName>
    </submittedName>
</protein>
<evidence type="ECO:0000256" key="1">
    <source>
        <dbReference type="ARBA" id="ARBA00022670"/>
    </source>
</evidence>
<dbReference type="OrthoDB" id="3797974at2759"/>
<dbReference type="CDD" id="cd00306">
    <property type="entry name" value="Peptidases_S8_S53"/>
    <property type="match status" value="1"/>
</dbReference>
<dbReference type="PANTHER" id="PTHR48226">
    <property type="entry name" value="OS06G0326200 PROTEIN"/>
    <property type="match status" value="1"/>
</dbReference>
<feature type="active site" description="Charge relay system" evidence="4">
    <location>
        <position position="825"/>
    </location>
</feature>
<feature type="active site" description="Charge relay system" evidence="4">
    <location>
        <position position="588"/>
    </location>
</feature>
<feature type="compositionally biased region" description="Polar residues" evidence="5">
    <location>
        <begin position="183"/>
        <end position="197"/>
    </location>
</feature>
<feature type="domain" description="Peptidase S8/S53" evidence="6">
    <location>
        <begin position="579"/>
        <end position="843"/>
    </location>
</feature>
<evidence type="ECO:0000256" key="5">
    <source>
        <dbReference type="SAM" id="MobiDB-lite"/>
    </source>
</evidence>
<dbReference type="GO" id="GO:0004252">
    <property type="term" value="F:serine-type endopeptidase activity"/>
    <property type="evidence" value="ECO:0007669"/>
    <property type="project" value="UniProtKB-UniRule"/>
</dbReference>
<feature type="compositionally biased region" description="Low complexity" evidence="5">
    <location>
        <begin position="39"/>
        <end position="61"/>
    </location>
</feature>
<feature type="region of interest" description="Disordered" evidence="5">
    <location>
        <begin position="183"/>
        <end position="212"/>
    </location>
</feature>
<sequence>MNVTSTITETTALSHQSSTSATTSDTPLASPSTHTASDTTLEASSVSASTSQSTTESISKTPLTGDTPTTSGNFPGGTTVDQTTTVDHTTTVDKTSTMNPSEGNPAFPTQAPDQIPSPLPAAHVLDALIDGQPYHLPSPDEPPIEILLLDGTLAKLFANKVIMRGQTLNIPSGLSGAQEITSGGQTIKAQPGTSKQPGSGGGGGGGGGGSGGGGGGGGLGGLFKGLIGGASKAVGSLTSAGTGALDFASGAAGAGGALAGDLAGTFSTAAGDVGGIVSSINGIQEAFPKDVLSKAGVGAAMGALNLGRDSSNWLTSMGSMLKGFDGLTPEVQQQTRDNMKQYAGTDGPLQKAGEAMKVFEEFPWEEEIPPTQSPTVSGTETSNVQSSQGQSATSDSATTTQTPTQTTTTTSSSTPSPTQSPEEYVISSKEGTSREVFDNFIKELDNGVGKLYAWDLLGSYMYLTNLTAVQVKELPKKHDFLEYISRDDPVDQNVDGSLEEFRAIDTYPPPEHAHEDLAVNKSSHKLDVSNTAHVLRRALISDPDAPWWKKMISAPPVDVNQPNSHPDSYPPYAADDSGGRGTTIYILDDGFDLALPDLAANGRTVESVFAPNEYTLHGIPQSQRHLPGIGGGDHGTMMAVIAAGKLRGIAPNANLFLAKTKNKYRQSADPSRSSTAPVRPKALDFVLREVKQHISNRMAQDPLARSVINMSWGQRLTMGGDLLDPHLQPFFDWCEQNLIPVVISAGNQPAAASLDEGTPQHLGTDTNNIITVGAVKQDGTLWTDTAVPVAGSPGSMTIYAPGEDIQVPQFGGAIPGSLIGRSGTSQAAAITSGLAAYFFSLPNLAAFHLQNNPSDPGNPMKKLLVSHAWTRIPVPAGGIATPPLDPWPRLDELKVLYNLAAGDPFHGGFCIEARAERNSSACEVPTSTVSSSPTSTSDSISTQPPSTTSGLLPTTSLIPPPPATASPSPAPPSPTPDQCRINVIEFDNPDPNNHTSEVWSIAIMPLTPNNALTNNTKICFHGTDANEQTGVDVACPPIGEGDKSVINVRREIGDRLRFVWGNETWTAEDERCVTLENWHQSDIDEKERKRQTECVFGCRIDWSKPPEMHLD</sequence>
<evidence type="ECO:0000256" key="4">
    <source>
        <dbReference type="PROSITE-ProRule" id="PRU01240"/>
    </source>
</evidence>
<reference evidence="7" key="1">
    <citation type="journal article" date="2020" name="Stud. Mycol.">
        <title>101 Dothideomycetes genomes: a test case for predicting lifestyles and emergence of pathogens.</title>
        <authorList>
            <person name="Haridas S."/>
            <person name="Albert R."/>
            <person name="Binder M."/>
            <person name="Bloem J."/>
            <person name="Labutti K."/>
            <person name="Salamov A."/>
            <person name="Andreopoulos B."/>
            <person name="Baker S."/>
            <person name="Barry K."/>
            <person name="Bills G."/>
            <person name="Bluhm B."/>
            <person name="Cannon C."/>
            <person name="Castanera R."/>
            <person name="Culley D."/>
            <person name="Daum C."/>
            <person name="Ezra D."/>
            <person name="Gonzalez J."/>
            <person name="Henrissat B."/>
            <person name="Kuo A."/>
            <person name="Liang C."/>
            <person name="Lipzen A."/>
            <person name="Lutzoni F."/>
            <person name="Magnuson J."/>
            <person name="Mondo S."/>
            <person name="Nolan M."/>
            <person name="Ohm R."/>
            <person name="Pangilinan J."/>
            <person name="Park H.-J."/>
            <person name="Ramirez L."/>
            <person name="Alfaro M."/>
            <person name="Sun H."/>
            <person name="Tritt A."/>
            <person name="Yoshinaga Y."/>
            <person name="Zwiers L.-H."/>
            <person name="Turgeon B."/>
            <person name="Goodwin S."/>
            <person name="Spatafora J."/>
            <person name="Crous P."/>
            <person name="Grigoriev I."/>
        </authorList>
    </citation>
    <scope>NUCLEOTIDE SEQUENCE</scope>
    <source>
        <strain evidence="7">CBS 122367</strain>
    </source>
</reference>
<keyword evidence="8" id="KW-1185">Reference proteome</keyword>
<feature type="region of interest" description="Disordered" evidence="5">
    <location>
        <begin position="1"/>
        <end position="118"/>
    </location>
</feature>
<feature type="compositionally biased region" description="Polar residues" evidence="5">
    <location>
        <begin position="62"/>
        <end position="73"/>
    </location>
</feature>
<evidence type="ECO:0000259" key="6">
    <source>
        <dbReference type="Pfam" id="PF00082"/>
    </source>
</evidence>
<dbReference type="Gene3D" id="3.40.50.200">
    <property type="entry name" value="Peptidase S8/S53 domain"/>
    <property type="match status" value="1"/>
</dbReference>
<feature type="compositionally biased region" description="Low complexity" evidence="5">
    <location>
        <begin position="925"/>
        <end position="957"/>
    </location>
</feature>
<feature type="compositionally biased region" description="Low complexity" evidence="5">
    <location>
        <begin position="78"/>
        <end position="97"/>
    </location>
</feature>
<dbReference type="AlphaFoldDB" id="A0A6G1IF18"/>
<dbReference type="GO" id="GO:0005884">
    <property type="term" value="C:actin filament"/>
    <property type="evidence" value="ECO:0007669"/>
    <property type="project" value="TreeGrafter"/>
</dbReference>
<comment type="similarity">
    <text evidence="4">Belongs to the peptidase S8 family.</text>
</comment>
<feature type="compositionally biased region" description="Polar residues" evidence="5">
    <location>
        <begin position="1"/>
        <end position="38"/>
    </location>
</feature>
<dbReference type="GO" id="GO:0006508">
    <property type="term" value="P:proteolysis"/>
    <property type="evidence" value="ECO:0007669"/>
    <property type="project" value="UniProtKB-KW"/>
</dbReference>
<dbReference type="InterPro" id="IPR000209">
    <property type="entry name" value="Peptidase_S8/S53_dom"/>
</dbReference>
<evidence type="ECO:0000256" key="2">
    <source>
        <dbReference type="ARBA" id="ARBA00022801"/>
    </source>
</evidence>